<protein>
    <submittedName>
        <fullName evidence="1">Uncharacterized protein</fullName>
    </submittedName>
</protein>
<accession>A0AB37I5F8</accession>
<gene>
    <name evidence="1" type="ORF">J5A53_04825</name>
</gene>
<proteinExistence type="predicted"/>
<dbReference type="RefSeq" id="WP_014847202.1">
    <property type="nucleotide sequence ID" value="NZ_CP040007.1"/>
</dbReference>
<dbReference type="AlphaFoldDB" id="A0AB37I5F8"/>
<sequence>MISAWLRASGSARHRHLEQLARSINTPLPVRRRIAVASIGRRSGTTTIASGLAVMLARLRPDRLLVITTDDPERSQFARLTSPHTVRHLTPEHWSDPLLFWGEVVGNAQRDHDLTITDWGAAPLPQLSLIATDSHALCLVTAADRGMIQSTLDVATALGKHLPVLLAVADVRGVVGPSIRALVRGLPPTSVLQRHDRRPGTRKKLREPDAFEMYRLAAGLIEALTRPAKGRIP</sequence>
<dbReference type="Proteomes" id="UP000677180">
    <property type="component" value="Chromosome"/>
</dbReference>
<dbReference type="InterPro" id="IPR027417">
    <property type="entry name" value="P-loop_NTPase"/>
</dbReference>
<dbReference type="EMBL" id="CP072385">
    <property type="protein sequence ID" value="QUC12018.1"/>
    <property type="molecule type" value="Genomic_DNA"/>
</dbReference>
<organism evidence="1 2">
    <name type="scientific">Arachnia propionica</name>
    <dbReference type="NCBI Taxonomy" id="1750"/>
    <lineage>
        <taxon>Bacteria</taxon>
        <taxon>Bacillati</taxon>
        <taxon>Actinomycetota</taxon>
        <taxon>Actinomycetes</taxon>
        <taxon>Propionibacteriales</taxon>
        <taxon>Propionibacteriaceae</taxon>
        <taxon>Arachnia</taxon>
    </lineage>
</organism>
<evidence type="ECO:0000313" key="1">
    <source>
        <dbReference type="EMBL" id="QUC12018.1"/>
    </source>
</evidence>
<name>A0AB37I5F8_9ACTN</name>
<dbReference type="SUPFAM" id="SSF52540">
    <property type="entry name" value="P-loop containing nucleoside triphosphate hydrolases"/>
    <property type="match status" value="1"/>
</dbReference>
<reference evidence="1" key="1">
    <citation type="submission" date="2021-03" db="EMBL/GenBank/DDBJ databases">
        <title>Human Oral Microbial Genomes.</title>
        <authorList>
            <person name="Johnston C.D."/>
            <person name="Chen T."/>
            <person name="Dewhirst F.E."/>
        </authorList>
    </citation>
    <scope>NUCLEOTIDE SEQUENCE</scope>
    <source>
        <strain evidence="1">F0714</strain>
    </source>
</reference>
<evidence type="ECO:0000313" key="2">
    <source>
        <dbReference type="Proteomes" id="UP000677180"/>
    </source>
</evidence>